<reference evidence="3" key="1">
    <citation type="submission" date="2020-04" db="EMBL/GenBank/DDBJ databases">
        <authorList>
            <person name="Alioto T."/>
            <person name="Alioto T."/>
            <person name="Gomez Garrido J."/>
        </authorList>
    </citation>
    <scope>NUCLEOTIDE SEQUENCE</scope>
    <source>
        <strain evidence="3">A484AB</strain>
    </source>
</reference>
<dbReference type="OrthoDB" id="5967828at2759"/>
<sequence length="213" mass="24379">MDIDYSNESSSDGSGSSGSSYSEDMNVERDVNMIQPYAFEPVETDSSGDHEVSEEMASESSSSSDKTTRLQDMNWCLCTHCQIMDREEESICCHEIPACVSINQEAAQIEEIPVPECITDNPAFQYLCLNYWVLRVAWSDYRQHYGIKAHEGPEHKKRRHVAYRQFVRWCWDILGKEIRVPLPSCAVSCIRAHFPPPGLEEDFVFEGFKFADE</sequence>
<feature type="domain" description="P2X purinoreceptor 7 intracellular" evidence="2">
    <location>
        <begin position="116"/>
        <end position="197"/>
    </location>
</feature>
<accession>A0A6S7GVB4</accession>
<gene>
    <name evidence="3" type="ORF">PACLA_8A073539</name>
</gene>
<evidence type="ECO:0000313" key="3">
    <source>
        <dbReference type="EMBL" id="CAB3993866.1"/>
    </source>
</evidence>
<name>A0A6S7GVB4_PARCT</name>
<dbReference type="EMBL" id="CACRXK020002342">
    <property type="protein sequence ID" value="CAB3993866.1"/>
    <property type="molecule type" value="Genomic_DNA"/>
</dbReference>
<dbReference type="PANTHER" id="PTHR36981:SF1">
    <property type="entry name" value="P2X PURINORECEPTOR 7 INTRACELLULAR DOMAIN-CONTAINING PROTEIN"/>
    <property type="match status" value="1"/>
</dbReference>
<dbReference type="InterPro" id="IPR046815">
    <property type="entry name" value="P2RX7_C"/>
</dbReference>
<comment type="caution">
    <text evidence="3">The sequence shown here is derived from an EMBL/GenBank/DDBJ whole genome shotgun (WGS) entry which is preliminary data.</text>
</comment>
<dbReference type="AlphaFoldDB" id="A0A6S7GVB4"/>
<organism evidence="3 4">
    <name type="scientific">Paramuricea clavata</name>
    <name type="common">Red gorgonian</name>
    <name type="synonym">Violescent sea-whip</name>
    <dbReference type="NCBI Taxonomy" id="317549"/>
    <lineage>
        <taxon>Eukaryota</taxon>
        <taxon>Metazoa</taxon>
        <taxon>Cnidaria</taxon>
        <taxon>Anthozoa</taxon>
        <taxon>Octocorallia</taxon>
        <taxon>Malacalcyonacea</taxon>
        <taxon>Plexauridae</taxon>
        <taxon>Paramuricea</taxon>
    </lineage>
</organism>
<protein>
    <recommendedName>
        <fullName evidence="2">P2X purinoreceptor 7 intracellular domain-containing protein</fullName>
    </recommendedName>
</protein>
<keyword evidence="4" id="KW-1185">Reference proteome</keyword>
<dbReference type="PANTHER" id="PTHR36981">
    <property type="entry name" value="ZGC:195170"/>
    <property type="match status" value="1"/>
</dbReference>
<proteinExistence type="predicted"/>
<feature type="compositionally biased region" description="Low complexity" evidence="1">
    <location>
        <begin position="1"/>
        <end position="24"/>
    </location>
</feature>
<dbReference type="Proteomes" id="UP001152795">
    <property type="component" value="Unassembled WGS sequence"/>
</dbReference>
<evidence type="ECO:0000313" key="4">
    <source>
        <dbReference type="Proteomes" id="UP001152795"/>
    </source>
</evidence>
<evidence type="ECO:0000259" key="2">
    <source>
        <dbReference type="Pfam" id="PF20478"/>
    </source>
</evidence>
<feature type="region of interest" description="Disordered" evidence="1">
    <location>
        <begin position="1"/>
        <end position="66"/>
    </location>
</feature>
<evidence type="ECO:0000256" key="1">
    <source>
        <dbReference type="SAM" id="MobiDB-lite"/>
    </source>
</evidence>
<dbReference type="Pfam" id="PF20478">
    <property type="entry name" value="P2RX7_C"/>
    <property type="match status" value="1"/>
</dbReference>